<evidence type="ECO:0000313" key="3">
    <source>
        <dbReference type="EMBL" id="MCZ0727463.1"/>
    </source>
</evidence>
<reference evidence="3" key="1">
    <citation type="submission" date="2022-12" db="EMBL/GenBank/DDBJ databases">
        <title>Whole genome sequence of Mycolicibacterium iranicum strain SBH312.</title>
        <authorList>
            <person name="Jani J."/>
            <person name="Arifin Mustapha Z."/>
            <person name="Ahmed K."/>
            <person name="Kai Ling C."/>
        </authorList>
    </citation>
    <scope>NUCLEOTIDE SEQUENCE</scope>
    <source>
        <strain evidence="3">SBH312</strain>
    </source>
</reference>
<sequence>MRIALAQIRSGTDPTENLGLVEEYTGRAAEAGASLVLFPEATMVRFGVPLGGLAEPFDGPWATAVRQIAARAGIVVVAGMFVPSREEPAGRVTNSLIATGPGVEARYDKIHLYDAFGFTESRTVAPGREPVVITVDGVTVGLTLCYDIRFPELYVELAERGAELITAHASWGSGPGKLDQWTLLARARAIDTSSVVAAVGQAYPGDEIAALGPTGVGGSLVASALGEVLISAGDEPELLVCDIDLDAARKARETVAVMHNRSGAAQPRRAQSLA</sequence>
<organism evidence="3 4">
    <name type="scientific">Mycolicibacterium iranicum</name>
    <name type="common">Mycobacterium iranicum</name>
    <dbReference type="NCBI Taxonomy" id="912594"/>
    <lineage>
        <taxon>Bacteria</taxon>
        <taxon>Bacillati</taxon>
        <taxon>Actinomycetota</taxon>
        <taxon>Actinomycetes</taxon>
        <taxon>Mycobacteriales</taxon>
        <taxon>Mycobacteriaceae</taxon>
        <taxon>Mycolicibacterium</taxon>
    </lineage>
</organism>
<gene>
    <name evidence="3" type="ORF">OY187_05355</name>
</gene>
<proteinExistence type="inferred from homology"/>
<comment type="similarity">
    <text evidence="1">Belongs to the carbon-nitrogen hydrolase superfamily. NIT1/NIT2 family.</text>
</comment>
<dbReference type="CDD" id="cd07581">
    <property type="entry name" value="nitrilase_3"/>
    <property type="match status" value="1"/>
</dbReference>
<keyword evidence="3" id="KW-0378">Hydrolase</keyword>
<dbReference type="Pfam" id="PF00795">
    <property type="entry name" value="CN_hydrolase"/>
    <property type="match status" value="1"/>
</dbReference>
<dbReference type="Gene3D" id="3.60.110.10">
    <property type="entry name" value="Carbon-nitrogen hydrolase"/>
    <property type="match status" value="1"/>
</dbReference>
<name>A0ABT4HB94_MYCIR</name>
<evidence type="ECO:0000259" key="2">
    <source>
        <dbReference type="PROSITE" id="PS50263"/>
    </source>
</evidence>
<dbReference type="InterPro" id="IPR036526">
    <property type="entry name" value="C-N_Hydrolase_sf"/>
</dbReference>
<dbReference type="InterPro" id="IPR003010">
    <property type="entry name" value="C-N_Hydrolase"/>
</dbReference>
<dbReference type="PROSITE" id="PS50263">
    <property type="entry name" value="CN_HYDROLASE"/>
    <property type="match status" value="1"/>
</dbReference>
<dbReference type="PANTHER" id="PTHR23088:SF27">
    <property type="entry name" value="DEAMINATED GLUTATHIONE AMIDASE"/>
    <property type="match status" value="1"/>
</dbReference>
<dbReference type="Proteomes" id="UP001084650">
    <property type="component" value="Unassembled WGS sequence"/>
</dbReference>
<dbReference type="PANTHER" id="PTHR23088">
    <property type="entry name" value="NITRILASE-RELATED"/>
    <property type="match status" value="1"/>
</dbReference>
<dbReference type="EMBL" id="JAPQYE010000002">
    <property type="protein sequence ID" value="MCZ0727463.1"/>
    <property type="molecule type" value="Genomic_DNA"/>
</dbReference>
<evidence type="ECO:0000256" key="1">
    <source>
        <dbReference type="ARBA" id="ARBA00010613"/>
    </source>
</evidence>
<dbReference type="SUPFAM" id="SSF56317">
    <property type="entry name" value="Carbon-nitrogen hydrolase"/>
    <property type="match status" value="1"/>
</dbReference>
<dbReference type="RefSeq" id="WP_024446085.1">
    <property type="nucleotide sequence ID" value="NZ_JAPQYE010000002.1"/>
</dbReference>
<feature type="domain" description="CN hydrolase" evidence="2">
    <location>
        <begin position="1"/>
        <end position="245"/>
    </location>
</feature>
<accession>A0ABT4HB94</accession>
<protein>
    <submittedName>
        <fullName evidence="3">Carbon-nitrogen hydrolase family protein</fullName>
    </submittedName>
</protein>
<dbReference type="GO" id="GO:0016787">
    <property type="term" value="F:hydrolase activity"/>
    <property type="evidence" value="ECO:0007669"/>
    <property type="project" value="UniProtKB-KW"/>
</dbReference>
<evidence type="ECO:0000313" key="4">
    <source>
        <dbReference type="Proteomes" id="UP001084650"/>
    </source>
</evidence>
<comment type="caution">
    <text evidence="3">The sequence shown here is derived from an EMBL/GenBank/DDBJ whole genome shotgun (WGS) entry which is preliminary data.</text>
</comment>
<keyword evidence="4" id="KW-1185">Reference proteome</keyword>